<keyword evidence="2" id="KW-1003">Cell membrane</keyword>
<dbReference type="GO" id="GO:0005886">
    <property type="term" value="C:plasma membrane"/>
    <property type="evidence" value="ECO:0007669"/>
    <property type="project" value="UniProtKB-SubCell"/>
</dbReference>
<evidence type="ECO:0000256" key="4">
    <source>
        <dbReference type="ARBA" id="ARBA00022989"/>
    </source>
</evidence>
<feature type="compositionally biased region" description="Low complexity" evidence="6">
    <location>
        <begin position="1"/>
        <end position="14"/>
    </location>
</feature>
<evidence type="ECO:0000256" key="3">
    <source>
        <dbReference type="ARBA" id="ARBA00022692"/>
    </source>
</evidence>
<evidence type="ECO:0000256" key="7">
    <source>
        <dbReference type="SAM" id="Phobius"/>
    </source>
</evidence>
<feature type="transmembrane region" description="Helical" evidence="7">
    <location>
        <begin position="518"/>
        <end position="540"/>
    </location>
</feature>
<name>A0A937RNL0_9ACTN</name>
<feature type="region of interest" description="Disordered" evidence="6">
    <location>
        <begin position="1"/>
        <end position="91"/>
    </location>
</feature>
<accession>A0A937RNL0</accession>
<gene>
    <name evidence="8" type="ORF">I7412_41130</name>
</gene>
<feature type="transmembrane region" description="Helical" evidence="7">
    <location>
        <begin position="560"/>
        <end position="582"/>
    </location>
</feature>
<feature type="compositionally biased region" description="Basic and acidic residues" evidence="6">
    <location>
        <begin position="642"/>
        <end position="662"/>
    </location>
</feature>
<feature type="transmembrane region" description="Helical" evidence="7">
    <location>
        <begin position="362"/>
        <end position="382"/>
    </location>
</feature>
<feature type="compositionally biased region" description="Basic and acidic residues" evidence="6">
    <location>
        <begin position="66"/>
        <end position="79"/>
    </location>
</feature>
<evidence type="ECO:0000256" key="5">
    <source>
        <dbReference type="ARBA" id="ARBA00023136"/>
    </source>
</evidence>
<keyword evidence="5 7" id="KW-0472">Membrane</keyword>
<dbReference type="PANTHER" id="PTHR30250:SF26">
    <property type="entry name" value="PSMA PROTEIN"/>
    <property type="match status" value="1"/>
</dbReference>
<dbReference type="EMBL" id="JAEACQ010000383">
    <property type="protein sequence ID" value="MBL7633455.1"/>
    <property type="molecule type" value="Genomic_DNA"/>
</dbReference>
<feature type="compositionally biased region" description="Basic and acidic residues" evidence="6">
    <location>
        <begin position="46"/>
        <end position="57"/>
    </location>
</feature>
<dbReference type="PANTHER" id="PTHR30250">
    <property type="entry name" value="PST FAMILY PREDICTED COLANIC ACID TRANSPORTER"/>
    <property type="match status" value="1"/>
</dbReference>
<feature type="transmembrane region" description="Helical" evidence="7">
    <location>
        <begin position="298"/>
        <end position="318"/>
    </location>
</feature>
<dbReference type="AlphaFoldDB" id="A0A937RNL0"/>
<feature type="transmembrane region" description="Helical" evidence="7">
    <location>
        <begin position="198"/>
        <end position="220"/>
    </location>
</feature>
<evidence type="ECO:0000256" key="2">
    <source>
        <dbReference type="ARBA" id="ARBA00022475"/>
    </source>
</evidence>
<comment type="caution">
    <text evidence="8">The sequence shown here is derived from an EMBL/GenBank/DDBJ whole genome shotgun (WGS) entry which is preliminary data.</text>
</comment>
<comment type="subcellular location">
    <subcellularLocation>
        <location evidence="1">Cell membrane</location>
        <topology evidence="1">Multi-pass membrane protein</topology>
    </subcellularLocation>
</comment>
<dbReference type="Proteomes" id="UP000604475">
    <property type="component" value="Unassembled WGS sequence"/>
</dbReference>
<evidence type="ECO:0000313" key="8">
    <source>
        <dbReference type="EMBL" id="MBL7633455.1"/>
    </source>
</evidence>
<feature type="compositionally biased region" description="Basic and acidic residues" evidence="6">
    <location>
        <begin position="23"/>
        <end position="33"/>
    </location>
</feature>
<feature type="region of interest" description="Disordered" evidence="6">
    <location>
        <begin position="107"/>
        <end position="164"/>
    </location>
</feature>
<organism evidence="8 9">
    <name type="scientific">Frankia nepalensis</name>
    <dbReference type="NCBI Taxonomy" id="1836974"/>
    <lineage>
        <taxon>Bacteria</taxon>
        <taxon>Bacillati</taxon>
        <taxon>Actinomycetota</taxon>
        <taxon>Actinomycetes</taxon>
        <taxon>Frankiales</taxon>
        <taxon>Frankiaceae</taxon>
        <taxon>Frankia</taxon>
    </lineage>
</organism>
<proteinExistence type="predicted"/>
<dbReference type="CDD" id="cd13126">
    <property type="entry name" value="MATE_like_11"/>
    <property type="match status" value="1"/>
</dbReference>
<sequence>MGPAGRAPAQAPAPRDQPPQEQPARDRPARDPRTPGPAPRVPVGGRPDDARAGDGRSPDGPAGAGKAEEGEPERHRGWDNRGLPQPFQSNFMNSFTQTIDLTALRRRLAEEESGRESTTGPRLYGPGRGPGGAVDSEGTQRLFRDPARQRRQPPPGAGEDELGLRDLDAAELPSKPGVGWSPHTGERSKAPGSARSRAIWTLIDQVISSGTNSILMFVVASRVSDSEFGAFSIAFAVFAVVIGFSKSTGGQPLSIRFAGAPESVFAGAAAKATGSAFVLGLLVGVGCALVGAVLGGSVGPPLVILGIVLPGLLVQDLWRQVFFAQGRPAAAAANDALWGVVQVAGVAVLLARDVRVASPMLLAWGAAAAVAALIGVVQAGFWPAPTRALQWIREHRDINGYLAAEFVAVQGALNASFLVIAAVAAIQVNGALRGVQTLLGPTTIFAIGIISWAIPEYSRRKDMSAADRLRAAYRLSAAVATLGIVWGLGFLLIGPIEIGGKPIGERLLGDTWAGTHELLGLSIIQQAGAASTVGVSCMLIALGRARQTFRLNALMAPQLLLYPIIGVAIGGGTGAVCGYIVANWVMVPFWYRLLRRAAREAEQEWAVANGPAPRSDGGDRKQPGGKQLGREQPAQEQSGQDQEQRSQGERVDQRERRPEPRPGRARGASASNT</sequence>
<evidence type="ECO:0000256" key="6">
    <source>
        <dbReference type="SAM" id="MobiDB-lite"/>
    </source>
</evidence>
<feature type="transmembrane region" description="Helical" evidence="7">
    <location>
        <begin position="402"/>
        <end position="426"/>
    </location>
</feature>
<feature type="region of interest" description="Disordered" evidence="6">
    <location>
        <begin position="606"/>
        <end position="673"/>
    </location>
</feature>
<evidence type="ECO:0000313" key="9">
    <source>
        <dbReference type="Proteomes" id="UP000604475"/>
    </source>
</evidence>
<dbReference type="InterPro" id="IPR050833">
    <property type="entry name" value="Poly_Biosynth_Transport"/>
</dbReference>
<protein>
    <submittedName>
        <fullName evidence="8">Teichoic acid transporter</fullName>
    </submittedName>
</protein>
<keyword evidence="9" id="KW-1185">Reference proteome</keyword>
<keyword evidence="3 7" id="KW-0812">Transmembrane</keyword>
<feature type="transmembrane region" description="Helical" evidence="7">
    <location>
        <begin position="226"/>
        <end position="244"/>
    </location>
</feature>
<feature type="transmembrane region" description="Helical" evidence="7">
    <location>
        <begin position="264"/>
        <end position="292"/>
    </location>
</feature>
<feature type="region of interest" description="Disordered" evidence="6">
    <location>
        <begin position="173"/>
        <end position="192"/>
    </location>
</feature>
<reference evidence="8" key="1">
    <citation type="submission" date="2020-12" db="EMBL/GenBank/DDBJ databases">
        <title>Genomic characterization of non-nitrogen-fixing Frankia strains.</title>
        <authorList>
            <person name="Carlos-Shanley C."/>
            <person name="Guerra T."/>
            <person name="Hahn D."/>
        </authorList>
    </citation>
    <scope>NUCLEOTIDE SEQUENCE</scope>
    <source>
        <strain evidence="8">CN6</strain>
    </source>
</reference>
<feature type="transmembrane region" description="Helical" evidence="7">
    <location>
        <begin position="438"/>
        <end position="454"/>
    </location>
</feature>
<feature type="transmembrane region" description="Helical" evidence="7">
    <location>
        <begin position="475"/>
        <end position="498"/>
    </location>
</feature>
<keyword evidence="4 7" id="KW-1133">Transmembrane helix</keyword>
<evidence type="ECO:0000256" key="1">
    <source>
        <dbReference type="ARBA" id="ARBA00004651"/>
    </source>
</evidence>